<comment type="caution">
    <text evidence="6">Lacks conserved residue(s) required for the propagation of feature annotation.</text>
</comment>
<keyword evidence="2" id="KW-0479">Metal-binding</keyword>
<dbReference type="InterPro" id="IPR001759">
    <property type="entry name" value="PTX_dom"/>
</dbReference>
<keyword evidence="10" id="KW-1185">Reference proteome</keyword>
<dbReference type="Proteomes" id="UP000235965">
    <property type="component" value="Unassembled WGS sequence"/>
</dbReference>
<evidence type="ECO:0000256" key="5">
    <source>
        <dbReference type="ARBA" id="ARBA00023180"/>
    </source>
</evidence>
<keyword evidence="4" id="KW-1015">Disulfide bond</keyword>
<dbReference type="SMART" id="SM00159">
    <property type="entry name" value="PTX"/>
    <property type="match status" value="1"/>
</dbReference>
<dbReference type="PANTHER" id="PTHR19277">
    <property type="entry name" value="PENTRAXIN"/>
    <property type="match status" value="1"/>
</dbReference>
<dbReference type="FunCoup" id="A0A2J7QG83">
    <property type="interactions" value="1"/>
</dbReference>
<feature type="domain" description="Pentraxin (PTX)" evidence="8">
    <location>
        <begin position="1"/>
        <end position="203"/>
    </location>
</feature>
<evidence type="ECO:0000256" key="4">
    <source>
        <dbReference type="ARBA" id="ARBA00023157"/>
    </source>
</evidence>
<dbReference type="PROSITE" id="PS51828">
    <property type="entry name" value="PTX_2"/>
    <property type="match status" value="1"/>
</dbReference>
<proteinExistence type="predicted"/>
<evidence type="ECO:0000313" key="9">
    <source>
        <dbReference type="EMBL" id="PNF27600.1"/>
    </source>
</evidence>
<dbReference type="Pfam" id="PF00354">
    <property type="entry name" value="Pentaxin"/>
    <property type="match status" value="1"/>
</dbReference>
<feature type="region of interest" description="Disordered" evidence="7">
    <location>
        <begin position="167"/>
        <end position="202"/>
    </location>
</feature>
<keyword evidence="3" id="KW-0106">Calcium</keyword>
<feature type="compositionally biased region" description="Pro residues" evidence="7">
    <location>
        <begin position="184"/>
        <end position="199"/>
    </location>
</feature>
<dbReference type="InterPro" id="IPR051360">
    <property type="entry name" value="Neuronal_Pentraxin_Related"/>
</dbReference>
<evidence type="ECO:0000256" key="7">
    <source>
        <dbReference type="SAM" id="MobiDB-lite"/>
    </source>
</evidence>
<dbReference type="AlphaFoldDB" id="A0A2J7QG83"/>
<feature type="compositionally biased region" description="Basic and acidic residues" evidence="7">
    <location>
        <begin position="264"/>
        <end position="273"/>
    </location>
</feature>
<evidence type="ECO:0000313" key="10">
    <source>
        <dbReference type="Proteomes" id="UP000235965"/>
    </source>
</evidence>
<reference evidence="9 10" key="1">
    <citation type="submission" date="2017-12" db="EMBL/GenBank/DDBJ databases">
        <title>Hemimetabolous genomes reveal molecular basis of termite eusociality.</title>
        <authorList>
            <person name="Harrison M.C."/>
            <person name="Jongepier E."/>
            <person name="Robertson H.M."/>
            <person name="Arning N."/>
            <person name="Bitard-Feildel T."/>
            <person name="Chao H."/>
            <person name="Childers C.P."/>
            <person name="Dinh H."/>
            <person name="Doddapaneni H."/>
            <person name="Dugan S."/>
            <person name="Gowin J."/>
            <person name="Greiner C."/>
            <person name="Han Y."/>
            <person name="Hu H."/>
            <person name="Hughes D.S.T."/>
            <person name="Huylmans A.-K."/>
            <person name="Kemena C."/>
            <person name="Kremer L.P.M."/>
            <person name="Lee S.L."/>
            <person name="Lopez-Ezquerra A."/>
            <person name="Mallet L."/>
            <person name="Monroy-Kuhn J.M."/>
            <person name="Moser A."/>
            <person name="Murali S.C."/>
            <person name="Muzny D.M."/>
            <person name="Otani S."/>
            <person name="Piulachs M.-D."/>
            <person name="Poelchau M."/>
            <person name="Qu J."/>
            <person name="Schaub F."/>
            <person name="Wada-Katsumata A."/>
            <person name="Worley K.C."/>
            <person name="Xie Q."/>
            <person name="Ylla G."/>
            <person name="Poulsen M."/>
            <person name="Gibbs R.A."/>
            <person name="Schal C."/>
            <person name="Richards S."/>
            <person name="Belles X."/>
            <person name="Korb J."/>
            <person name="Bornberg-Bauer E."/>
        </authorList>
    </citation>
    <scope>NUCLEOTIDE SEQUENCE [LARGE SCALE GENOMIC DNA]</scope>
    <source>
        <tissue evidence="9">Whole body</tissue>
    </source>
</reference>
<feature type="region of interest" description="Disordered" evidence="7">
    <location>
        <begin position="216"/>
        <end position="273"/>
    </location>
</feature>
<dbReference type="EMBL" id="NEVH01014835">
    <property type="protein sequence ID" value="PNF27600.1"/>
    <property type="molecule type" value="Genomic_DNA"/>
</dbReference>
<comment type="cofactor">
    <cofactor evidence="1">
        <name>Ca(2+)</name>
        <dbReference type="ChEBI" id="CHEBI:29108"/>
    </cofactor>
</comment>
<evidence type="ECO:0000256" key="2">
    <source>
        <dbReference type="ARBA" id="ARBA00022723"/>
    </source>
</evidence>
<feature type="compositionally biased region" description="Basic residues" evidence="7">
    <location>
        <begin position="167"/>
        <end position="177"/>
    </location>
</feature>
<evidence type="ECO:0000256" key="1">
    <source>
        <dbReference type="ARBA" id="ARBA00001913"/>
    </source>
</evidence>
<dbReference type="PRINTS" id="PR00895">
    <property type="entry name" value="PENTAXIN"/>
</dbReference>
<dbReference type="InParanoid" id="A0A2J7QG83"/>
<feature type="compositionally biased region" description="Low complexity" evidence="7">
    <location>
        <begin position="231"/>
        <end position="246"/>
    </location>
</feature>
<evidence type="ECO:0000256" key="3">
    <source>
        <dbReference type="ARBA" id="ARBA00022837"/>
    </source>
</evidence>
<dbReference type="PANTHER" id="PTHR19277:SF125">
    <property type="entry name" value="B6"/>
    <property type="match status" value="1"/>
</dbReference>
<feature type="compositionally biased region" description="Polar residues" evidence="7">
    <location>
        <begin position="247"/>
        <end position="260"/>
    </location>
</feature>
<evidence type="ECO:0000256" key="6">
    <source>
        <dbReference type="PROSITE-ProRule" id="PRU01172"/>
    </source>
</evidence>
<evidence type="ECO:0000259" key="8">
    <source>
        <dbReference type="PROSITE" id="PS51828"/>
    </source>
</evidence>
<keyword evidence="5" id="KW-0325">Glycoprotein</keyword>
<dbReference type="Gene3D" id="2.60.120.200">
    <property type="match status" value="1"/>
</dbReference>
<accession>A0A2J7QG83</accession>
<gene>
    <name evidence="9" type="ORF">B7P43_G02273</name>
</gene>
<dbReference type="SUPFAM" id="SSF49899">
    <property type="entry name" value="Concanavalin A-like lectins/glucanases"/>
    <property type="match status" value="1"/>
</dbReference>
<protein>
    <recommendedName>
        <fullName evidence="8">Pentraxin (PTX) domain-containing protein</fullName>
    </recommendedName>
</protein>
<dbReference type="STRING" id="105785.A0A2J7QG83"/>
<dbReference type="OrthoDB" id="8793160at2759"/>
<dbReference type="GO" id="GO:0046872">
    <property type="term" value="F:metal ion binding"/>
    <property type="evidence" value="ECO:0007669"/>
    <property type="project" value="UniProtKB-KW"/>
</dbReference>
<comment type="caution">
    <text evidence="9">The sequence shown here is derived from an EMBL/GenBank/DDBJ whole genome shotgun (WGS) entry which is preliminary data.</text>
</comment>
<name>A0A2J7QG83_9NEOP</name>
<sequence>MLQYIQYKTSLPDMKEFTVCMWHKFYNHTNDHPLFSYAVPNQPRAIYLWVSNSLRSSYFSLSVESHTFFRLNYPLRLNRWYHSCTSWNGRTGEWQIWVNAERVGRGFHNRLVGHVIPGGGIAITGQEQRQYGGGFLEGEGSPKGSGGFLGEVTQLYLYKAALAAGKAHRDHKHHHGNHASSTTPQPPPVSTGPPLPPHPLLISGQLIPRLNINAQLGGRLRPQNPPPPTPGNLLLSSPLLQHSGGSTSSITLPVQDPTSTRTKRKDDYPREPAEGEVKQVMNVCSGCAPEPFKKAELISWRSTPKKLYSGALYTLANAECRRF</sequence>
<organism evidence="9 10">
    <name type="scientific">Cryptotermes secundus</name>
    <dbReference type="NCBI Taxonomy" id="105785"/>
    <lineage>
        <taxon>Eukaryota</taxon>
        <taxon>Metazoa</taxon>
        <taxon>Ecdysozoa</taxon>
        <taxon>Arthropoda</taxon>
        <taxon>Hexapoda</taxon>
        <taxon>Insecta</taxon>
        <taxon>Pterygota</taxon>
        <taxon>Neoptera</taxon>
        <taxon>Polyneoptera</taxon>
        <taxon>Dictyoptera</taxon>
        <taxon>Blattodea</taxon>
        <taxon>Blattoidea</taxon>
        <taxon>Termitoidae</taxon>
        <taxon>Kalotermitidae</taxon>
        <taxon>Cryptotermitinae</taxon>
        <taxon>Cryptotermes</taxon>
    </lineage>
</organism>
<dbReference type="InterPro" id="IPR013320">
    <property type="entry name" value="ConA-like_dom_sf"/>
</dbReference>